<dbReference type="GO" id="GO:0005847">
    <property type="term" value="C:mRNA cleavage and polyadenylation specificity factor complex"/>
    <property type="evidence" value="ECO:0007669"/>
    <property type="project" value="EnsemblFungi"/>
</dbReference>
<feature type="compositionally biased region" description="Low complexity" evidence="1">
    <location>
        <begin position="102"/>
        <end position="113"/>
    </location>
</feature>
<dbReference type="OrthoDB" id="5365845at2759"/>
<dbReference type="HOGENOM" id="CLU_388904_0_0_1"/>
<dbReference type="Proteomes" id="UP000016088">
    <property type="component" value="Unassembled WGS sequence"/>
</dbReference>
<proteinExistence type="predicted"/>
<gene>
    <name evidence="2" type="ORF">SOCG_02766</name>
</gene>
<feature type="compositionally biased region" description="Polar residues" evidence="1">
    <location>
        <begin position="114"/>
        <end position="129"/>
    </location>
</feature>
<feature type="compositionally biased region" description="Polar residues" evidence="1">
    <location>
        <begin position="407"/>
        <end position="461"/>
    </location>
</feature>
<dbReference type="VEuPathDB" id="FungiDB:SOCG_02766"/>
<name>S9RHP3_SCHOY</name>
<evidence type="ECO:0000256" key="1">
    <source>
        <dbReference type="SAM" id="MobiDB-lite"/>
    </source>
</evidence>
<feature type="compositionally biased region" description="Low complexity" evidence="1">
    <location>
        <begin position="193"/>
        <end position="206"/>
    </location>
</feature>
<feature type="compositionally biased region" description="Polar residues" evidence="1">
    <location>
        <begin position="626"/>
        <end position="635"/>
    </location>
</feature>
<feature type="region of interest" description="Disordered" evidence="1">
    <location>
        <begin position="476"/>
        <end position="524"/>
    </location>
</feature>
<dbReference type="OMA" id="KTPHIYG"/>
<dbReference type="RefSeq" id="XP_013016710.1">
    <property type="nucleotide sequence ID" value="XM_013161256.1"/>
</dbReference>
<accession>S9RHP3</accession>
<evidence type="ECO:0000313" key="3">
    <source>
        <dbReference type="Proteomes" id="UP000016088"/>
    </source>
</evidence>
<feature type="region of interest" description="Disordered" evidence="1">
    <location>
        <begin position="99"/>
        <end position="215"/>
    </location>
</feature>
<keyword evidence="3" id="KW-1185">Reference proteome</keyword>
<dbReference type="AlphaFoldDB" id="S9RHP3"/>
<feature type="region of interest" description="Disordered" evidence="1">
    <location>
        <begin position="672"/>
        <end position="691"/>
    </location>
</feature>
<sequence length="725" mass="79171">MNNFNHTQRGVNEAPFDTSFGSQPNSSSGNTHFPVTLNAGGDDLEKNLDEKLMNAFPGLESHVFQHSQPPPHPFEMPTSFEDQYPSNYFPLEASYPNQPHFPSLASPPNNASPFTTQFPYSDTDNSWQFPQLPPVDSSMSSGQLDPSTLSSFQPNISFQPSASSSFQNPLLKQPGGPVDFKNTSLDSNPVPASSHGGNNTSSGTISPSPPVRPSSEKLVIEKLKSKANQKPTETSLASLRQTLNECLDPLNTSQAPKECVAILVNMMSTVSQDDQKLLFLEILKNNSEATIFSELVDGGRKLFLPKLRNWFVSAIRSKSDKVIHSILLLLCKLPISAERLADVKFGKPILIVKKKSANSVIRQHAERLSDLAEKSVAVELGKDHTKDAEKESNKPVTAKTVTNANVASTNIKNPPTKKVTSVPGTSFFKNLSNPSKTGTPASTAKPSTSGAKQTPTSTPLSSIVAGLKGKDADLQKSQLSGQSNARDELPSFRKRPVKSEEESEKSEPSSEENSLKKKRRKKSVTWKSDDELVQVKIIEHANEEESAVKTPHIYGSARDLDRQEARVAFGNQVEDDVEDEIIWYKPKPIEFVISKEELHPRGYKRGGDSNAKSTLECKDEDERESQLNANPSSATSVLSNVTEPIKVFDTTLPPVSIPLPKEIENSLHEKNTDLTNAGNHEPVSENNSNTHLSSILSNLSSSASSQQLQNPSLMIPNNASAYSNV</sequence>
<dbReference type="EMBL" id="KE503206">
    <property type="protein sequence ID" value="EPX73544.1"/>
    <property type="molecule type" value="Genomic_DNA"/>
</dbReference>
<protein>
    <submittedName>
        <fullName evidence="2">mRNA cleavage and polyadenylation specificity factor complex associated protein</fullName>
    </submittedName>
</protein>
<feature type="compositionally biased region" description="Basic and acidic residues" evidence="1">
    <location>
        <begin position="485"/>
        <end position="508"/>
    </location>
</feature>
<feature type="compositionally biased region" description="Low complexity" evidence="1">
    <location>
        <begin position="702"/>
        <end position="713"/>
    </location>
</feature>
<feature type="compositionally biased region" description="Polar residues" evidence="1">
    <location>
        <begin position="1"/>
        <end position="10"/>
    </location>
</feature>
<organism evidence="2 3">
    <name type="scientific">Schizosaccharomyces octosporus (strain yFS286)</name>
    <name type="common">Fission yeast</name>
    <name type="synonym">Octosporomyces octosporus</name>
    <dbReference type="NCBI Taxonomy" id="483514"/>
    <lineage>
        <taxon>Eukaryota</taxon>
        <taxon>Fungi</taxon>
        <taxon>Dikarya</taxon>
        <taxon>Ascomycota</taxon>
        <taxon>Taphrinomycotina</taxon>
        <taxon>Schizosaccharomycetes</taxon>
        <taxon>Schizosaccharomycetales</taxon>
        <taxon>Schizosaccharomycetaceae</taxon>
        <taxon>Schizosaccharomyces</taxon>
    </lineage>
</organism>
<feature type="region of interest" description="Disordered" evidence="1">
    <location>
        <begin position="407"/>
        <end position="462"/>
    </location>
</feature>
<feature type="compositionally biased region" description="Polar residues" evidence="1">
    <location>
        <begin position="181"/>
        <end position="191"/>
    </location>
</feature>
<reference evidence="2 3" key="1">
    <citation type="journal article" date="2011" name="Science">
        <title>Comparative functional genomics of the fission yeasts.</title>
        <authorList>
            <person name="Rhind N."/>
            <person name="Chen Z."/>
            <person name="Yassour M."/>
            <person name="Thompson D.A."/>
            <person name="Haas B.J."/>
            <person name="Habib N."/>
            <person name="Wapinski I."/>
            <person name="Roy S."/>
            <person name="Lin M.F."/>
            <person name="Heiman D.I."/>
            <person name="Young S.K."/>
            <person name="Furuya K."/>
            <person name="Guo Y."/>
            <person name="Pidoux A."/>
            <person name="Chen H.M."/>
            <person name="Robbertse B."/>
            <person name="Goldberg J.M."/>
            <person name="Aoki K."/>
            <person name="Bayne E.H."/>
            <person name="Berlin A.M."/>
            <person name="Desjardins C.A."/>
            <person name="Dobbs E."/>
            <person name="Dukaj L."/>
            <person name="Fan L."/>
            <person name="FitzGerald M.G."/>
            <person name="French C."/>
            <person name="Gujja S."/>
            <person name="Hansen K."/>
            <person name="Keifenheim D."/>
            <person name="Levin J.Z."/>
            <person name="Mosher R.A."/>
            <person name="Mueller C.A."/>
            <person name="Pfiffner J."/>
            <person name="Priest M."/>
            <person name="Russ C."/>
            <person name="Smialowska A."/>
            <person name="Swoboda P."/>
            <person name="Sykes S.M."/>
            <person name="Vaughn M."/>
            <person name="Vengrova S."/>
            <person name="Yoder R."/>
            <person name="Zeng Q."/>
            <person name="Allshire R."/>
            <person name="Baulcombe D."/>
            <person name="Birren B.W."/>
            <person name="Brown W."/>
            <person name="Ekwall K."/>
            <person name="Kellis M."/>
            <person name="Leatherwood J."/>
            <person name="Levin H."/>
            <person name="Margalit H."/>
            <person name="Martienssen R."/>
            <person name="Nieduszynski C.A."/>
            <person name="Spatafora J.W."/>
            <person name="Friedman N."/>
            <person name="Dalgaard J.Z."/>
            <person name="Baumann P."/>
            <person name="Niki H."/>
            <person name="Regev A."/>
            <person name="Nusbaum C."/>
        </authorList>
    </citation>
    <scope>NUCLEOTIDE SEQUENCE [LARGE SCALE GENOMIC DNA]</scope>
    <source>
        <strain evidence="3">yFS286</strain>
    </source>
</reference>
<dbReference type="GeneID" id="25031740"/>
<feature type="compositionally biased region" description="Polar residues" evidence="1">
    <location>
        <begin position="19"/>
        <end position="33"/>
    </location>
</feature>
<feature type="region of interest" description="Disordered" evidence="1">
    <location>
        <begin position="600"/>
        <end position="635"/>
    </location>
</feature>
<feature type="region of interest" description="Disordered" evidence="1">
    <location>
        <begin position="702"/>
        <end position="725"/>
    </location>
</feature>
<feature type="compositionally biased region" description="Polar residues" evidence="1">
    <location>
        <begin position="137"/>
        <end position="170"/>
    </location>
</feature>
<evidence type="ECO:0000313" key="2">
    <source>
        <dbReference type="EMBL" id="EPX73544.1"/>
    </source>
</evidence>
<dbReference type="eggNOG" id="ENOG502S92D">
    <property type="taxonomic scope" value="Eukaryota"/>
</dbReference>
<feature type="compositionally biased region" description="Polar residues" evidence="1">
    <location>
        <begin position="715"/>
        <end position="725"/>
    </location>
</feature>
<feature type="region of interest" description="Disordered" evidence="1">
    <location>
        <begin position="1"/>
        <end position="42"/>
    </location>
</feature>
<dbReference type="GO" id="GO:1990567">
    <property type="term" value="C:DPS complex"/>
    <property type="evidence" value="ECO:0007669"/>
    <property type="project" value="EnsemblFungi"/>
</dbReference>